<comment type="catalytic activity">
    <reaction evidence="1">
        <text>3-hydroxy-2-methylpropanoyl-CoA + H2O = 3-hydroxy-2-methylpropanoate + CoA + H(+)</text>
        <dbReference type="Rhea" id="RHEA:20888"/>
        <dbReference type="ChEBI" id="CHEBI:11805"/>
        <dbReference type="ChEBI" id="CHEBI:15377"/>
        <dbReference type="ChEBI" id="CHEBI:15378"/>
        <dbReference type="ChEBI" id="CHEBI:57287"/>
        <dbReference type="ChEBI" id="CHEBI:57340"/>
        <dbReference type="EC" id="3.1.2.4"/>
    </reaction>
</comment>
<reference evidence="10" key="1">
    <citation type="submission" date="2022-11" db="UniProtKB">
        <authorList>
            <consortium name="WormBaseParasite"/>
        </authorList>
    </citation>
    <scope>IDENTIFICATION</scope>
</reference>
<sequence length="298" mass="33471">MDSSYNLNSETCLISEVDNKRVIQLNRPNVMNAFDGHMIIKMQRCLESWNKDPNVDLVIIKGNHKAFCSGGDVLDLTGAAKKGDITRYKNFIKLMHSVKSFSKPYIALIDGLTMGGGCGLALNGPFVVATERTLLSMPETSIGFYPDSGSAHFFKGNFGLFLGLTGFRLKGADVFHAGLATHYIDSVDVTGIEKELFNLSRNLSNKETAPLALKVTFQHYKSAKNLSFNELLTIENRLTQRFLLDHDFHEGARAMLIDKDRTPSWKPRTLTEVTQQMVNSYFNPLETRENEIFFESKL</sequence>
<dbReference type="InterPro" id="IPR029045">
    <property type="entry name" value="ClpP/crotonase-like_dom_sf"/>
</dbReference>
<dbReference type="GO" id="GO:0006574">
    <property type="term" value="P:L-valine catabolic process"/>
    <property type="evidence" value="ECO:0007669"/>
    <property type="project" value="TreeGrafter"/>
</dbReference>
<dbReference type="PANTHER" id="PTHR43176">
    <property type="entry name" value="3-HYDROXYISOBUTYRYL-COA HYDROLASE-RELATED"/>
    <property type="match status" value="1"/>
</dbReference>
<comment type="similarity">
    <text evidence="2">Belongs to the enoyl-CoA hydratase/isomerase family.</text>
</comment>
<evidence type="ECO:0000259" key="8">
    <source>
        <dbReference type="Pfam" id="PF16113"/>
    </source>
</evidence>
<feature type="domain" description="Enoyl-CoA hydratase/isomerase" evidence="8">
    <location>
        <begin position="206"/>
        <end position="282"/>
    </location>
</feature>
<evidence type="ECO:0000313" key="9">
    <source>
        <dbReference type="Proteomes" id="UP000887540"/>
    </source>
</evidence>
<evidence type="ECO:0000256" key="4">
    <source>
        <dbReference type="ARBA" id="ARBA00016714"/>
    </source>
</evidence>
<evidence type="ECO:0000256" key="3">
    <source>
        <dbReference type="ARBA" id="ARBA00011915"/>
    </source>
</evidence>
<dbReference type="Proteomes" id="UP000887540">
    <property type="component" value="Unplaced"/>
</dbReference>
<dbReference type="GO" id="GO:0005739">
    <property type="term" value="C:mitochondrion"/>
    <property type="evidence" value="ECO:0007669"/>
    <property type="project" value="TreeGrafter"/>
</dbReference>
<proteinExistence type="inferred from homology"/>
<dbReference type="PANTHER" id="PTHR43176:SF3">
    <property type="entry name" value="3-HYDROXYISOBUTYRYL-COA HYDROLASE, MITOCHONDRIAL"/>
    <property type="match status" value="1"/>
</dbReference>
<evidence type="ECO:0000256" key="5">
    <source>
        <dbReference type="ARBA" id="ARBA00022801"/>
    </source>
</evidence>
<evidence type="ECO:0000256" key="7">
    <source>
        <dbReference type="ARBA" id="ARBA00031181"/>
    </source>
</evidence>
<evidence type="ECO:0000256" key="6">
    <source>
        <dbReference type="ARBA" id="ARBA00024871"/>
    </source>
</evidence>
<keyword evidence="9" id="KW-1185">Reference proteome</keyword>
<dbReference type="InterPro" id="IPR032259">
    <property type="entry name" value="HIBYL-CoA-H"/>
</dbReference>
<dbReference type="SUPFAM" id="SSF52096">
    <property type="entry name" value="ClpP/crotonase"/>
    <property type="match status" value="1"/>
</dbReference>
<dbReference type="Gene3D" id="3.90.226.10">
    <property type="entry name" value="2-enoyl-CoA Hydratase, Chain A, domain 1"/>
    <property type="match status" value="1"/>
</dbReference>
<keyword evidence="5" id="KW-0378">Hydrolase</keyword>
<dbReference type="Pfam" id="PF16113">
    <property type="entry name" value="ECH_2"/>
    <property type="match status" value="2"/>
</dbReference>
<dbReference type="GO" id="GO:0003860">
    <property type="term" value="F:3-hydroxyisobutyryl-CoA hydrolase activity"/>
    <property type="evidence" value="ECO:0007669"/>
    <property type="project" value="UniProtKB-EC"/>
</dbReference>
<comment type="function">
    <text evidence="6">Hydrolyzes 3-hydroxyisobutyryl-CoA (HIBYL-CoA), a saline catabolite. Has high activity toward isobutyryl-CoA. Could be an isobutyryl-CoA dehydrogenase that functions in valine catabolism. Also hydrolyzes 3-hydroxypropanoyl-CoA.</text>
</comment>
<name>A0A914EHA7_9BILA</name>
<evidence type="ECO:0000256" key="2">
    <source>
        <dbReference type="ARBA" id="ARBA00005254"/>
    </source>
</evidence>
<feature type="domain" description="Enoyl-CoA hydratase/isomerase" evidence="8">
    <location>
        <begin position="21"/>
        <end position="202"/>
    </location>
</feature>
<dbReference type="CDD" id="cd06558">
    <property type="entry name" value="crotonase-like"/>
    <property type="match status" value="1"/>
</dbReference>
<dbReference type="AlphaFoldDB" id="A0A914EHA7"/>
<protein>
    <recommendedName>
        <fullName evidence="4">3-hydroxyisobutyryl-CoA hydrolase, mitochondrial</fullName>
        <ecNumber evidence="3">3.1.2.4</ecNumber>
    </recommendedName>
    <alternativeName>
        <fullName evidence="7">3-hydroxyisobutyryl-coenzyme A hydrolase</fullName>
    </alternativeName>
</protein>
<dbReference type="InterPro" id="IPR045004">
    <property type="entry name" value="ECH_dom"/>
</dbReference>
<evidence type="ECO:0000313" key="10">
    <source>
        <dbReference type="WBParaSite" id="ACRNAN_scaffold8289.g6714.t1"/>
    </source>
</evidence>
<evidence type="ECO:0000256" key="1">
    <source>
        <dbReference type="ARBA" id="ARBA00001709"/>
    </source>
</evidence>
<dbReference type="EC" id="3.1.2.4" evidence="3"/>
<organism evidence="9 10">
    <name type="scientific">Acrobeloides nanus</name>
    <dbReference type="NCBI Taxonomy" id="290746"/>
    <lineage>
        <taxon>Eukaryota</taxon>
        <taxon>Metazoa</taxon>
        <taxon>Ecdysozoa</taxon>
        <taxon>Nematoda</taxon>
        <taxon>Chromadorea</taxon>
        <taxon>Rhabditida</taxon>
        <taxon>Tylenchina</taxon>
        <taxon>Cephalobomorpha</taxon>
        <taxon>Cephaloboidea</taxon>
        <taxon>Cephalobidae</taxon>
        <taxon>Acrobeloides</taxon>
    </lineage>
</organism>
<accession>A0A914EHA7</accession>
<dbReference type="WBParaSite" id="ACRNAN_scaffold8289.g6714.t1">
    <property type="protein sequence ID" value="ACRNAN_scaffold8289.g6714.t1"/>
    <property type="gene ID" value="ACRNAN_scaffold8289.g6714"/>
</dbReference>